<keyword evidence="4" id="KW-0808">Transferase</keyword>
<evidence type="ECO:0000313" key="4">
    <source>
        <dbReference type="EMBL" id="SHO66748.1"/>
    </source>
</evidence>
<dbReference type="InterPro" id="IPR004276">
    <property type="entry name" value="GlycoTrans_28_N"/>
</dbReference>
<dbReference type="RefSeq" id="WP_073630892.1">
    <property type="nucleotide sequence ID" value="NZ_FRXO01000007.1"/>
</dbReference>
<dbReference type="OrthoDB" id="9805366at2"/>
<feature type="signal peptide" evidence="1">
    <location>
        <begin position="1"/>
        <end position="21"/>
    </location>
</feature>
<evidence type="ECO:0000313" key="5">
    <source>
        <dbReference type="Proteomes" id="UP000186406"/>
    </source>
</evidence>
<accession>A0A1M7ZPC8</accession>
<dbReference type="Gene3D" id="3.40.50.2000">
    <property type="entry name" value="Glycogen Phosphorylase B"/>
    <property type="match status" value="2"/>
</dbReference>
<organism evidence="4 5">
    <name type="scientific">Pseudoxanthobacter soli DSM 19599</name>
    <dbReference type="NCBI Taxonomy" id="1123029"/>
    <lineage>
        <taxon>Bacteria</taxon>
        <taxon>Pseudomonadati</taxon>
        <taxon>Pseudomonadota</taxon>
        <taxon>Alphaproteobacteria</taxon>
        <taxon>Hyphomicrobiales</taxon>
        <taxon>Segnochrobactraceae</taxon>
        <taxon>Pseudoxanthobacter</taxon>
    </lineage>
</organism>
<dbReference type="InterPro" id="IPR010610">
    <property type="entry name" value="EryCIII-like_C"/>
</dbReference>
<sequence>MRIVFASLGSLGDLFPMLAMAQALRARGHAPAIAAPAAHAARVTALGLPFHPLRPDFPPQVLTRIFGDPVHGGKRLFDETIFPHVRETYADLLAAAQGADALVAGELLYVAPLVAAKLDLPWANAMLSPTTMMSALDPCVLAWFPAGYHLRHLGLWPQRVLLNFVRRATNSWASPLIAFQQELRVGTGDVVVEGKFSPHLVLALFPPAFGAKQRDWPAASVQTGFPFLAQTPAPETAARLRAFLEAGAAPVVFTLGTTVVHLAEDFYQVAADAALALGRRAILLMGDKPPPRAPADRVLALGYAPHASVFPYAAAIVQHGGVGGCAEALRAGVPVLTIPVGFDQPDNAERLRRMGVGAVLDRRRVNRASLERSLRAVLADTAMAARAKAVAASMDPEADIARTADAIEAMARHEPAVGAAG</sequence>
<name>A0A1M7ZPC8_9HYPH</name>
<dbReference type="Proteomes" id="UP000186406">
    <property type="component" value="Unassembled WGS sequence"/>
</dbReference>
<evidence type="ECO:0000259" key="2">
    <source>
        <dbReference type="Pfam" id="PF03033"/>
    </source>
</evidence>
<keyword evidence="1" id="KW-0732">Signal</keyword>
<feature type="chain" id="PRO_5012681075" evidence="1">
    <location>
        <begin position="22"/>
        <end position="421"/>
    </location>
</feature>
<dbReference type="STRING" id="1123029.SAMN02745172_03407"/>
<dbReference type="GO" id="GO:0033072">
    <property type="term" value="P:vancomycin biosynthetic process"/>
    <property type="evidence" value="ECO:0007669"/>
    <property type="project" value="UniProtKB-ARBA"/>
</dbReference>
<evidence type="ECO:0000256" key="1">
    <source>
        <dbReference type="SAM" id="SignalP"/>
    </source>
</evidence>
<feature type="domain" description="Erythromycin biosynthesis protein CIII-like C-terminal" evidence="3">
    <location>
        <begin position="297"/>
        <end position="398"/>
    </location>
</feature>
<dbReference type="EMBL" id="FRXO01000007">
    <property type="protein sequence ID" value="SHO66748.1"/>
    <property type="molecule type" value="Genomic_DNA"/>
</dbReference>
<protein>
    <submittedName>
        <fullName evidence="4">UDP:flavonoid glycosyltransferase YjiC, YdhE family</fullName>
    </submittedName>
</protein>
<proteinExistence type="predicted"/>
<dbReference type="GO" id="GO:0005975">
    <property type="term" value="P:carbohydrate metabolic process"/>
    <property type="evidence" value="ECO:0007669"/>
    <property type="project" value="InterPro"/>
</dbReference>
<reference evidence="4 5" key="1">
    <citation type="submission" date="2016-12" db="EMBL/GenBank/DDBJ databases">
        <authorList>
            <person name="Song W.-J."/>
            <person name="Kurnit D.M."/>
        </authorList>
    </citation>
    <scope>NUCLEOTIDE SEQUENCE [LARGE SCALE GENOMIC DNA]</scope>
    <source>
        <strain evidence="4 5">DSM 19599</strain>
    </source>
</reference>
<dbReference type="GO" id="GO:0016758">
    <property type="term" value="F:hexosyltransferase activity"/>
    <property type="evidence" value="ECO:0007669"/>
    <property type="project" value="InterPro"/>
</dbReference>
<dbReference type="InterPro" id="IPR002213">
    <property type="entry name" value="UDP_glucos_trans"/>
</dbReference>
<dbReference type="Pfam" id="PF03033">
    <property type="entry name" value="Glyco_transf_28"/>
    <property type="match status" value="1"/>
</dbReference>
<gene>
    <name evidence="4" type="ORF">SAMN02745172_03407</name>
</gene>
<dbReference type="PANTHER" id="PTHR48050">
    <property type="entry name" value="STEROL 3-BETA-GLUCOSYLTRANSFERASE"/>
    <property type="match status" value="1"/>
</dbReference>
<evidence type="ECO:0000259" key="3">
    <source>
        <dbReference type="Pfam" id="PF06722"/>
    </source>
</evidence>
<dbReference type="PANTHER" id="PTHR48050:SF13">
    <property type="entry name" value="STEROL 3-BETA-GLUCOSYLTRANSFERASE UGT80A2"/>
    <property type="match status" value="1"/>
</dbReference>
<dbReference type="SUPFAM" id="SSF53756">
    <property type="entry name" value="UDP-Glycosyltransferase/glycogen phosphorylase"/>
    <property type="match status" value="1"/>
</dbReference>
<dbReference type="GO" id="GO:0008194">
    <property type="term" value="F:UDP-glycosyltransferase activity"/>
    <property type="evidence" value="ECO:0007669"/>
    <property type="project" value="InterPro"/>
</dbReference>
<feature type="domain" description="Glycosyltransferase family 28 N-terminal" evidence="2">
    <location>
        <begin position="3"/>
        <end position="131"/>
    </location>
</feature>
<dbReference type="InterPro" id="IPR050426">
    <property type="entry name" value="Glycosyltransferase_28"/>
</dbReference>
<dbReference type="AlphaFoldDB" id="A0A1M7ZPC8"/>
<dbReference type="CDD" id="cd03784">
    <property type="entry name" value="GT1_Gtf-like"/>
    <property type="match status" value="1"/>
</dbReference>
<keyword evidence="5" id="KW-1185">Reference proteome</keyword>
<dbReference type="Pfam" id="PF06722">
    <property type="entry name" value="EryCIII-like_C"/>
    <property type="match status" value="1"/>
</dbReference>